<feature type="region of interest" description="Disordered" evidence="2">
    <location>
        <begin position="525"/>
        <end position="558"/>
    </location>
</feature>
<gene>
    <name evidence="4" type="ordered locus">Srot_0053</name>
</gene>
<feature type="region of interest" description="Disordered" evidence="2">
    <location>
        <begin position="374"/>
        <end position="404"/>
    </location>
</feature>
<name>D6Z9L9_SEGRD</name>
<reference evidence="4 5" key="1">
    <citation type="journal article" date="2010" name="Stand. Genomic Sci.">
        <title>Complete genome sequence of Segniliparus rotundus type strain (CDC 1076).</title>
        <authorList>
            <person name="Sikorski J."/>
            <person name="Lapidus A."/>
            <person name="Copeland A."/>
            <person name="Misra M."/>
            <person name="Glavina Del Rio T."/>
            <person name="Nolan M."/>
            <person name="Lucas S."/>
            <person name="Chen F."/>
            <person name="Tice H."/>
            <person name="Cheng J.F."/>
            <person name="Jando M."/>
            <person name="Schneider S."/>
            <person name="Bruce D."/>
            <person name="Goodwin L."/>
            <person name="Pitluck S."/>
            <person name="Liolios K."/>
            <person name="Mikhailova N."/>
            <person name="Pati A."/>
            <person name="Ivanova N."/>
            <person name="Mavromatis K."/>
            <person name="Chen A."/>
            <person name="Palaniappan K."/>
            <person name="Chertkov O."/>
            <person name="Land M."/>
            <person name="Hauser L."/>
            <person name="Chang Y.J."/>
            <person name="Jeffries C.D."/>
            <person name="Brettin T."/>
            <person name="Detter J.C."/>
            <person name="Han C."/>
            <person name="Rohde M."/>
            <person name="Goker M."/>
            <person name="Bristow J."/>
            <person name="Eisen J.A."/>
            <person name="Markowitz V."/>
            <person name="Hugenholtz P."/>
            <person name="Kyrpides N.C."/>
            <person name="Klenk H.P."/>
        </authorList>
    </citation>
    <scope>NUCLEOTIDE SEQUENCE [LARGE SCALE GENOMIC DNA]</scope>
    <source>
        <strain evidence="5">ATCC BAA-972 / CDC 1076 / CIP 108378 / DSM 44985 / JCM 13578</strain>
    </source>
</reference>
<feature type="compositionally biased region" description="Basic and acidic residues" evidence="2">
    <location>
        <begin position="538"/>
        <end position="554"/>
    </location>
</feature>
<accession>D6Z9L9</accession>
<dbReference type="Proteomes" id="UP000002247">
    <property type="component" value="Chromosome"/>
</dbReference>
<feature type="domain" description="DUF1023" evidence="3">
    <location>
        <begin position="300"/>
        <end position="505"/>
    </location>
</feature>
<organism evidence="4 5">
    <name type="scientific">Segniliparus rotundus (strain ATCC BAA-972 / CDC 1076 / CIP 108378 / DSM 44985 / JCM 13578)</name>
    <dbReference type="NCBI Taxonomy" id="640132"/>
    <lineage>
        <taxon>Bacteria</taxon>
        <taxon>Bacillati</taxon>
        <taxon>Actinomycetota</taxon>
        <taxon>Actinomycetes</taxon>
        <taxon>Mycobacteriales</taxon>
        <taxon>Segniliparaceae</taxon>
        <taxon>Segniliparus</taxon>
    </lineage>
</organism>
<feature type="compositionally biased region" description="Low complexity" evidence="2">
    <location>
        <begin position="525"/>
        <end position="537"/>
    </location>
</feature>
<dbReference type="InterPro" id="IPR010427">
    <property type="entry name" value="DUF1023"/>
</dbReference>
<dbReference type="AlphaFoldDB" id="D6Z9L9"/>
<dbReference type="eggNOG" id="COG1071">
    <property type="taxonomic scope" value="Bacteria"/>
</dbReference>
<proteinExistence type="predicted"/>
<protein>
    <recommendedName>
        <fullName evidence="3">DUF1023 domain-containing protein</fullName>
    </recommendedName>
</protein>
<evidence type="ECO:0000313" key="5">
    <source>
        <dbReference type="Proteomes" id="UP000002247"/>
    </source>
</evidence>
<dbReference type="HOGENOM" id="CLU_025057_1_0_11"/>
<evidence type="ECO:0000259" key="3">
    <source>
        <dbReference type="Pfam" id="PF06259"/>
    </source>
</evidence>
<evidence type="ECO:0000313" key="4">
    <source>
        <dbReference type="EMBL" id="ADG96546.1"/>
    </source>
</evidence>
<sequence>MAALGDLATSLASRASSLEEARAQFAKITQFPGWSGTAKDAAAGSFQRADASLLDDVARVSAVHQAVLELSADFAQLQARVRELEREAASIGAVLGDDGKVTFPEGAPWPDATQQHRALVIGGEAYELMTDADRLDEKAGEVLRKAVGGEINAAGTGNETQAALAGAAQGTLGMPEPPKAPGGHADPSYNAGWWKDLTPEQRRRVLDLHPEWVGNLDGVPASVHDEANRKMLPGDIARLQAEVDRLQKQLDSEFGHGAFSNTDSDLWYAQRRLEGLQATEKALRDNPGTKLLVLDPDYGTRGRVAIGTGDPDTANHISISTPGVNSSPGQSIGEMTKEAVALKTETENVLKANGHGNETVSTISWIGYEPPQAQLDPQHLDKTGDVGPGGLRDEPGGLSDVASDAKAKAGAASLSQFYEGISAAWHPADGDSATSPHITALGHSYGSLTTSLALQQTQTGVVDNAVFYGSPGLELPSLDRLPVATGHAYSMQAPSDPINYVPNLTEHYGPNPVEIPGITRLSTEAGDTTGDAAPGTTVHHDGAHGHSEYPRKGDNGQLRMPGYNMSVIVAGMTGQDGRPDLTKRGE</sequence>
<keyword evidence="5" id="KW-1185">Reference proteome</keyword>
<dbReference type="ESTHER" id="segrd-d6z9l9">
    <property type="family name" value="Duf_1023"/>
</dbReference>
<keyword evidence="1" id="KW-0175">Coiled coil</keyword>
<dbReference type="Pfam" id="PF06259">
    <property type="entry name" value="Abhydrolase_8"/>
    <property type="match status" value="1"/>
</dbReference>
<dbReference type="KEGG" id="srt:Srot_0053"/>
<feature type="coiled-coil region" evidence="1">
    <location>
        <begin position="67"/>
        <end position="94"/>
    </location>
</feature>
<dbReference type="STRING" id="640132.Srot_0053"/>
<dbReference type="EMBL" id="CP001958">
    <property type="protein sequence ID" value="ADG96546.1"/>
    <property type="molecule type" value="Genomic_DNA"/>
</dbReference>
<evidence type="ECO:0000256" key="2">
    <source>
        <dbReference type="SAM" id="MobiDB-lite"/>
    </source>
</evidence>
<evidence type="ECO:0000256" key="1">
    <source>
        <dbReference type="SAM" id="Coils"/>
    </source>
</evidence>